<evidence type="ECO:0000256" key="1">
    <source>
        <dbReference type="SAM" id="MobiDB-lite"/>
    </source>
</evidence>
<dbReference type="AlphaFoldDB" id="A0A183PXV2"/>
<dbReference type="EMBL" id="UZAL01041840">
    <property type="protein sequence ID" value="VDP79133.1"/>
    <property type="molecule type" value="Genomic_DNA"/>
</dbReference>
<organism evidence="2 3">
    <name type="scientific">Schistosoma mattheei</name>
    <dbReference type="NCBI Taxonomy" id="31246"/>
    <lineage>
        <taxon>Eukaryota</taxon>
        <taxon>Metazoa</taxon>
        <taxon>Spiralia</taxon>
        <taxon>Lophotrochozoa</taxon>
        <taxon>Platyhelminthes</taxon>
        <taxon>Trematoda</taxon>
        <taxon>Digenea</taxon>
        <taxon>Strigeidida</taxon>
        <taxon>Schistosomatoidea</taxon>
        <taxon>Schistosomatidae</taxon>
        <taxon>Schistosoma</taxon>
    </lineage>
</organism>
<evidence type="ECO:0000313" key="3">
    <source>
        <dbReference type="Proteomes" id="UP000269396"/>
    </source>
</evidence>
<feature type="region of interest" description="Disordered" evidence="1">
    <location>
        <begin position="1"/>
        <end position="21"/>
    </location>
</feature>
<gene>
    <name evidence="2" type="ORF">SMTD_LOCUS19188</name>
</gene>
<accession>A0A183PXV2</accession>
<proteinExistence type="predicted"/>
<feature type="compositionally biased region" description="Basic and acidic residues" evidence="1">
    <location>
        <begin position="109"/>
        <end position="122"/>
    </location>
</feature>
<name>A0A183PXV2_9TREM</name>
<keyword evidence="3" id="KW-1185">Reference proteome</keyword>
<sequence length="122" mass="14030">MKQLYDTTKKLAGKYSNPERPVKDKVGRVITEIQEQRNRWEEYFEELLNRPASMNPPEIEAAHADLPIYVNPPTTEEIRMDTEATHRSNYKHASSSIQEDLGGETSADGLERRTSHQDSTEK</sequence>
<protein>
    <submittedName>
        <fullName evidence="2">Uncharacterized protein</fullName>
    </submittedName>
</protein>
<feature type="region of interest" description="Disordered" evidence="1">
    <location>
        <begin position="83"/>
        <end position="122"/>
    </location>
</feature>
<reference evidence="2 3" key="1">
    <citation type="submission" date="2018-11" db="EMBL/GenBank/DDBJ databases">
        <authorList>
            <consortium name="Pathogen Informatics"/>
        </authorList>
    </citation>
    <scope>NUCLEOTIDE SEQUENCE [LARGE SCALE GENOMIC DNA]</scope>
    <source>
        <strain>Denwood</strain>
        <strain evidence="3">Zambia</strain>
    </source>
</reference>
<dbReference type="Proteomes" id="UP000269396">
    <property type="component" value="Unassembled WGS sequence"/>
</dbReference>
<evidence type="ECO:0000313" key="2">
    <source>
        <dbReference type="EMBL" id="VDP79133.1"/>
    </source>
</evidence>